<organism evidence="1 2">
    <name type="scientific">Streblomastix strix</name>
    <dbReference type="NCBI Taxonomy" id="222440"/>
    <lineage>
        <taxon>Eukaryota</taxon>
        <taxon>Metamonada</taxon>
        <taxon>Preaxostyla</taxon>
        <taxon>Oxymonadida</taxon>
        <taxon>Streblomastigidae</taxon>
        <taxon>Streblomastix</taxon>
    </lineage>
</organism>
<proteinExistence type="predicted"/>
<comment type="caution">
    <text evidence="1">The sequence shown here is derived from an EMBL/GenBank/DDBJ whole genome shotgun (WGS) entry which is preliminary data.</text>
</comment>
<gene>
    <name evidence="1" type="ORF">EZS28_052725</name>
</gene>
<dbReference type="EMBL" id="SNRW01041304">
    <property type="protein sequence ID" value="KAA6338145.1"/>
    <property type="molecule type" value="Genomic_DNA"/>
</dbReference>
<dbReference type="Proteomes" id="UP000324800">
    <property type="component" value="Unassembled WGS sequence"/>
</dbReference>
<evidence type="ECO:0000313" key="2">
    <source>
        <dbReference type="Proteomes" id="UP000324800"/>
    </source>
</evidence>
<name>A0A5J4RY55_9EUKA</name>
<accession>A0A5J4RY55</accession>
<feature type="non-terminal residue" evidence="1">
    <location>
        <position position="1"/>
    </location>
</feature>
<dbReference type="AlphaFoldDB" id="A0A5J4RY55"/>
<reference evidence="1 2" key="1">
    <citation type="submission" date="2019-03" db="EMBL/GenBank/DDBJ databases">
        <title>Single cell metagenomics reveals metabolic interactions within the superorganism composed of flagellate Streblomastix strix and complex community of Bacteroidetes bacteria on its surface.</title>
        <authorList>
            <person name="Treitli S.C."/>
            <person name="Kolisko M."/>
            <person name="Husnik F."/>
            <person name="Keeling P."/>
            <person name="Hampl V."/>
        </authorList>
    </citation>
    <scope>NUCLEOTIDE SEQUENCE [LARGE SCALE GENOMIC DNA]</scope>
    <source>
        <strain evidence="1">ST1C</strain>
    </source>
</reference>
<sequence length="46" mass="5067">DDNKYDDPDVPYDIPVPVLVQSGISPIILVTSPVQSELKFVTRQPA</sequence>
<protein>
    <submittedName>
        <fullName evidence="1">Uncharacterized protein</fullName>
    </submittedName>
</protein>
<evidence type="ECO:0000313" key="1">
    <source>
        <dbReference type="EMBL" id="KAA6338145.1"/>
    </source>
</evidence>